<dbReference type="EMBL" id="PQXO01000763">
    <property type="protein sequence ID" value="TGO82751.1"/>
    <property type="molecule type" value="Genomic_DNA"/>
</dbReference>
<keyword evidence="3" id="KW-1185">Reference proteome</keyword>
<dbReference type="AlphaFoldDB" id="A0A4Z1K9H4"/>
<name>A0A4Z1K9H4_9HELO</name>
<comment type="caution">
    <text evidence="2">The sequence shown here is derived from an EMBL/GenBank/DDBJ whole genome shotgun (WGS) entry which is preliminary data.</text>
</comment>
<sequence>MPLDSNSYEYVSFPQLRANYELAGRLRERVITKSFIMKGFADFNVKYFGSSSGQNPENPPSISKFRTSPRR</sequence>
<evidence type="ECO:0000256" key="1">
    <source>
        <dbReference type="SAM" id="MobiDB-lite"/>
    </source>
</evidence>
<protein>
    <submittedName>
        <fullName evidence="2">Uncharacterized protein</fullName>
    </submittedName>
</protein>
<organism evidence="2 3">
    <name type="scientific">Botrytis porri</name>
    <dbReference type="NCBI Taxonomy" id="87229"/>
    <lineage>
        <taxon>Eukaryota</taxon>
        <taxon>Fungi</taxon>
        <taxon>Dikarya</taxon>
        <taxon>Ascomycota</taxon>
        <taxon>Pezizomycotina</taxon>
        <taxon>Leotiomycetes</taxon>
        <taxon>Helotiales</taxon>
        <taxon>Sclerotiniaceae</taxon>
        <taxon>Botrytis</taxon>
    </lineage>
</organism>
<proteinExistence type="predicted"/>
<accession>A0A4Z1K9H4</accession>
<evidence type="ECO:0000313" key="2">
    <source>
        <dbReference type="EMBL" id="TGO82751.1"/>
    </source>
</evidence>
<gene>
    <name evidence="2" type="ORF">BPOR_0766g00030</name>
</gene>
<evidence type="ECO:0000313" key="3">
    <source>
        <dbReference type="Proteomes" id="UP000297280"/>
    </source>
</evidence>
<dbReference type="Proteomes" id="UP000297280">
    <property type="component" value="Unassembled WGS sequence"/>
</dbReference>
<reference evidence="2 3" key="1">
    <citation type="submission" date="2017-12" db="EMBL/GenBank/DDBJ databases">
        <title>Comparative genomics of Botrytis spp.</title>
        <authorList>
            <person name="Valero-Jimenez C.A."/>
            <person name="Tapia P."/>
            <person name="Veloso J."/>
            <person name="Silva-Moreno E."/>
            <person name="Staats M."/>
            <person name="Valdes J.H."/>
            <person name="Van Kan J.A.L."/>
        </authorList>
    </citation>
    <scope>NUCLEOTIDE SEQUENCE [LARGE SCALE GENOMIC DNA]</scope>
    <source>
        <strain evidence="2 3">MUCL3349</strain>
    </source>
</reference>
<feature type="region of interest" description="Disordered" evidence="1">
    <location>
        <begin position="49"/>
        <end position="71"/>
    </location>
</feature>